<dbReference type="UniPathway" id="UPA00050">
    <property type="reaction ID" value="UER00064"/>
</dbReference>
<dbReference type="InterPro" id="IPR006204">
    <property type="entry name" value="GHMP_kinase_N_dom"/>
</dbReference>
<name>A0A4V3RQW9_9ACTN</name>
<dbReference type="SUPFAM" id="SSF55060">
    <property type="entry name" value="GHMP Kinase, C-terminal domain"/>
    <property type="match status" value="1"/>
</dbReference>
<evidence type="ECO:0000259" key="14">
    <source>
        <dbReference type="Pfam" id="PF00288"/>
    </source>
</evidence>
<dbReference type="NCBIfam" id="TIGR00191">
    <property type="entry name" value="thrB"/>
    <property type="match status" value="1"/>
</dbReference>
<dbReference type="EC" id="2.7.1.39" evidence="3 13"/>
<evidence type="ECO:0000259" key="15">
    <source>
        <dbReference type="Pfam" id="PF08544"/>
    </source>
</evidence>
<dbReference type="PIRSF" id="PIRSF000676">
    <property type="entry name" value="Homoser_kin"/>
    <property type="match status" value="1"/>
</dbReference>
<dbReference type="InterPro" id="IPR013750">
    <property type="entry name" value="GHMP_kinase_C_dom"/>
</dbReference>
<comment type="subcellular location">
    <subcellularLocation>
        <location evidence="13">Cytoplasm</location>
    </subcellularLocation>
</comment>
<dbReference type="GO" id="GO:0004413">
    <property type="term" value="F:homoserine kinase activity"/>
    <property type="evidence" value="ECO:0007669"/>
    <property type="project" value="UniProtKB-UniRule"/>
</dbReference>
<feature type="domain" description="GHMP kinase N-terminal" evidence="14">
    <location>
        <begin position="85"/>
        <end position="158"/>
    </location>
</feature>
<dbReference type="RefSeq" id="WP_136013043.1">
    <property type="nucleotide sequence ID" value="NZ_SRYE01000005.1"/>
</dbReference>
<dbReference type="Gene3D" id="3.30.70.890">
    <property type="entry name" value="GHMP kinase, C-terminal domain"/>
    <property type="match status" value="1"/>
</dbReference>
<keyword evidence="8 13" id="KW-0547">Nucleotide-binding</keyword>
<dbReference type="PANTHER" id="PTHR20861">
    <property type="entry name" value="HOMOSERINE/4-DIPHOSPHOCYTIDYL-2-C-METHYL-D-ERYTHRITOL KINASE"/>
    <property type="match status" value="1"/>
</dbReference>
<evidence type="ECO:0000256" key="10">
    <source>
        <dbReference type="ARBA" id="ARBA00022840"/>
    </source>
</evidence>
<evidence type="ECO:0000256" key="9">
    <source>
        <dbReference type="ARBA" id="ARBA00022777"/>
    </source>
</evidence>
<dbReference type="Pfam" id="PF08544">
    <property type="entry name" value="GHMP_kinases_C"/>
    <property type="match status" value="1"/>
</dbReference>
<dbReference type="SUPFAM" id="SSF54211">
    <property type="entry name" value="Ribosomal protein S5 domain 2-like"/>
    <property type="match status" value="1"/>
</dbReference>
<sequence length="317" mass="33670">MSASDLILDAGAPATRARVRVPATSANLGCGFDSLGMALTLYNEFLFEAAPQLSFEGCEARFANDHHLAYTTWRRTLRSLADESRGSAALCDPAKVHLSCASQVPLSGGLGSSSTCIVAGIVAAYAMAGVALAREELLERATRAEGHPDNVAPASLGGLTCSFIAPEGQVVSLENPVDKRWRFVALSPAYEVRTSEARRVLPPSVPLEDAVWCLGRCQGTIRALETGDGALLRAACTDRLHEPYRKTLIPDYEPLKELALRLGAAAFWISGSGSTMIAACLDEQTAADLCEAVRQLSPTVAAHILMADNQGVILCER</sequence>
<evidence type="ECO:0000256" key="8">
    <source>
        <dbReference type="ARBA" id="ARBA00022741"/>
    </source>
</evidence>
<evidence type="ECO:0000256" key="13">
    <source>
        <dbReference type="HAMAP-Rule" id="MF_00384"/>
    </source>
</evidence>
<evidence type="ECO:0000256" key="4">
    <source>
        <dbReference type="ARBA" id="ARBA00017858"/>
    </source>
</evidence>
<dbReference type="PANTHER" id="PTHR20861:SF1">
    <property type="entry name" value="HOMOSERINE KINASE"/>
    <property type="match status" value="1"/>
</dbReference>
<keyword evidence="13" id="KW-0963">Cytoplasm</keyword>
<dbReference type="InterPro" id="IPR036554">
    <property type="entry name" value="GHMP_kinase_C_sf"/>
</dbReference>
<feature type="domain" description="GHMP kinase C-terminal" evidence="15">
    <location>
        <begin position="221"/>
        <end position="295"/>
    </location>
</feature>
<evidence type="ECO:0000256" key="1">
    <source>
        <dbReference type="ARBA" id="ARBA00005015"/>
    </source>
</evidence>
<evidence type="ECO:0000256" key="12">
    <source>
        <dbReference type="ARBA" id="ARBA00049954"/>
    </source>
</evidence>
<dbReference type="Proteomes" id="UP000310263">
    <property type="component" value="Unassembled WGS sequence"/>
</dbReference>
<evidence type="ECO:0000256" key="2">
    <source>
        <dbReference type="ARBA" id="ARBA00007370"/>
    </source>
</evidence>
<dbReference type="PROSITE" id="PS00627">
    <property type="entry name" value="GHMP_KINASES_ATP"/>
    <property type="match status" value="1"/>
</dbReference>
<proteinExistence type="inferred from homology"/>
<feature type="binding site" evidence="13">
    <location>
        <begin position="105"/>
        <end position="115"/>
    </location>
    <ligand>
        <name>ATP</name>
        <dbReference type="ChEBI" id="CHEBI:30616"/>
    </ligand>
</feature>
<dbReference type="GO" id="GO:0005737">
    <property type="term" value="C:cytoplasm"/>
    <property type="evidence" value="ECO:0007669"/>
    <property type="project" value="UniProtKB-SubCell"/>
</dbReference>
<evidence type="ECO:0000313" key="17">
    <source>
        <dbReference type="Proteomes" id="UP000310263"/>
    </source>
</evidence>
<dbReference type="InterPro" id="IPR006203">
    <property type="entry name" value="GHMP_knse_ATP-bd_CS"/>
</dbReference>
<protein>
    <recommendedName>
        <fullName evidence="4 13">Homoserine kinase</fullName>
        <shortName evidence="13">HK</shortName>
        <shortName evidence="13">HSK</shortName>
        <ecNumber evidence="3 13">2.7.1.39</ecNumber>
    </recommendedName>
</protein>
<keyword evidence="5 13" id="KW-0028">Amino-acid biosynthesis</keyword>
<dbReference type="InterPro" id="IPR020568">
    <property type="entry name" value="Ribosomal_Su5_D2-typ_SF"/>
</dbReference>
<dbReference type="HAMAP" id="MF_00384">
    <property type="entry name" value="Homoser_kinase"/>
    <property type="match status" value="1"/>
</dbReference>
<evidence type="ECO:0000256" key="7">
    <source>
        <dbReference type="ARBA" id="ARBA00022697"/>
    </source>
</evidence>
<dbReference type="Pfam" id="PF00288">
    <property type="entry name" value="GHMP_kinases_N"/>
    <property type="match status" value="1"/>
</dbReference>
<dbReference type="InterPro" id="IPR000870">
    <property type="entry name" value="Homoserine_kinase"/>
</dbReference>
<keyword evidence="10 13" id="KW-0067">ATP-binding</keyword>
<comment type="function">
    <text evidence="12 13">Catalyzes the ATP-dependent phosphorylation of L-homoserine to L-homoserine phosphate.</text>
</comment>
<organism evidence="16 17">
    <name type="scientific">Muricaecibacterium torontonense</name>
    <dbReference type="NCBI Taxonomy" id="3032871"/>
    <lineage>
        <taxon>Bacteria</taxon>
        <taxon>Bacillati</taxon>
        <taxon>Actinomycetota</taxon>
        <taxon>Coriobacteriia</taxon>
        <taxon>Coriobacteriales</taxon>
        <taxon>Atopobiaceae</taxon>
        <taxon>Muricaecibacterium</taxon>
    </lineage>
</organism>
<keyword evidence="7 13" id="KW-0791">Threonine biosynthesis</keyword>
<keyword evidence="17" id="KW-1185">Reference proteome</keyword>
<evidence type="ECO:0000313" key="16">
    <source>
        <dbReference type="EMBL" id="TGY61320.1"/>
    </source>
</evidence>
<dbReference type="PRINTS" id="PR00958">
    <property type="entry name" value="HOMSERKINASE"/>
</dbReference>
<dbReference type="AlphaFoldDB" id="A0A4V3RQW9"/>
<comment type="caution">
    <text evidence="16">The sequence shown here is derived from an EMBL/GenBank/DDBJ whole genome shotgun (WGS) entry which is preliminary data.</text>
</comment>
<dbReference type="GO" id="GO:0005524">
    <property type="term" value="F:ATP binding"/>
    <property type="evidence" value="ECO:0007669"/>
    <property type="project" value="UniProtKB-UniRule"/>
</dbReference>
<dbReference type="GO" id="GO:0009088">
    <property type="term" value="P:threonine biosynthetic process"/>
    <property type="evidence" value="ECO:0007669"/>
    <property type="project" value="UniProtKB-UniRule"/>
</dbReference>
<keyword evidence="9 13" id="KW-0418">Kinase</keyword>
<gene>
    <name evidence="13 16" type="primary">thrB</name>
    <name evidence="16" type="ORF">E5334_07855</name>
</gene>
<reference evidence="16 17" key="1">
    <citation type="submission" date="2019-04" db="EMBL/GenBank/DDBJ databases">
        <title>Microbes associate with the intestines of laboratory mice.</title>
        <authorList>
            <person name="Navarre W."/>
            <person name="Wong E."/>
            <person name="Huang K."/>
            <person name="Tropini C."/>
            <person name="Ng K."/>
            <person name="Yu B."/>
        </authorList>
    </citation>
    <scope>NUCLEOTIDE SEQUENCE [LARGE SCALE GENOMIC DNA]</scope>
    <source>
        <strain evidence="16 17">NM07_P-09</strain>
    </source>
</reference>
<comment type="pathway">
    <text evidence="1 13">Amino-acid biosynthesis; L-threonine biosynthesis; L-threonine from L-aspartate: step 4/5.</text>
</comment>
<dbReference type="EMBL" id="SRYE01000005">
    <property type="protein sequence ID" value="TGY61320.1"/>
    <property type="molecule type" value="Genomic_DNA"/>
</dbReference>
<accession>A0A4V3RQW9</accession>
<dbReference type="OrthoDB" id="9769912at2"/>
<keyword evidence="6 13" id="KW-0808">Transferase</keyword>
<evidence type="ECO:0000256" key="3">
    <source>
        <dbReference type="ARBA" id="ARBA00012078"/>
    </source>
</evidence>
<evidence type="ECO:0000256" key="11">
    <source>
        <dbReference type="ARBA" id="ARBA00049375"/>
    </source>
</evidence>
<dbReference type="Gene3D" id="3.30.230.10">
    <property type="match status" value="1"/>
</dbReference>
<dbReference type="InterPro" id="IPR014721">
    <property type="entry name" value="Ribsml_uS5_D2-typ_fold_subgr"/>
</dbReference>
<evidence type="ECO:0000256" key="5">
    <source>
        <dbReference type="ARBA" id="ARBA00022605"/>
    </source>
</evidence>
<comment type="catalytic activity">
    <reaction evidence="11 13">
        <text>L-homoserine + ATP = O-phospho-L-homoserine + ADP + H(+)</text>
        <dbReference type="Rhea" id="RHEA:13985"/>
        <dbReference type="ChEBI" id="CHEBI:15378"/>
        <dbReference type="ChEBI" id="CHEBI:30616"/>
        <dbReference type="ChEBI" id="CHEBI:57476"/>
        <dbReference type="ChEBI" id="CHEBI:57590"/>
        <dbReference type="ChEBI" id="CHEBI:456216"/>
        <dbReference type="EC" id="2.7.1.39"/>
    </reaction>
</comment>
<comment type="similarity">
    <text evidence="2 13">Belongs to the GHMP kinase family. Homoserine kinase subfamily.</text>
</comment>
<evidence type="ECO:0000256" key="6">
    <source>
        <dbReference type="ARBA" id="ARBA00022679"/>
    </source>
</evidence>